<dbReference type="EMBL" id="HACM01002931">
    <property type="protein sequence ID" value="CRZ03373.1"/>
    <property type="molecule type" value="Transcribed_RNA"/>
</dbReference>
<evidence type="ECO:0008006" key="10">
    <source>
        <dbReference type="Google" id="ProtNLM"/>
    </source>
</evidence>
<keyword evidence="3" id="KW-0256">Endoplasmic reticulum</keyword>
<dbReference type="GO" id="GO:0140042">
    <property type="term" value="P:lipid droplet formation"/>
    <property type="evidence" value="ECO:0007669"/>
    <property type="project" value="UniProtKB-ARBA"/>
</dbReference>
<dbReference type="GO" id="GO:0006629">
    <property type="term" value="P:lipid metabolic process"/>
    <property type="evidence" value="ECO:0007669"/>
    <property type="project" value="UniProtKB-KW"/>
</dbReference>
<dbReference type="CDD" id="cd23995">
    <property type="entry name" value="Seipin_BSCL2_like"/>
    <property type="match status" value="1"/>
</dbReference>
<evidence type="ECO:0000256" key="5">
    <source>
        <dbReference type="ARBA" id="ARBA00023098"/>
    </source>
</evidence>
<organism evidence="9">
    <name type="scientific">Spongospora subterranea</name>
    <dbReference type="NCBI Taxonomy" id="70186"/>
    <lineage>
        <taxon>Eukaryota</taxon>
        <taxon>Sar</taxon>
        <taxon>Rhizaria</taxon>
        <taxon>Endomyxa</taxon>
        <taxon>Phytomyxea</taxon>
        <taxon>Plasmodiophorida</taxon>
        <taxon>Plasmodiophoridae</taxon>
        <taxon>Spongospora</taxon>
    </lineage>
</organism>
<dbReference type="GO" id="GO:0005789">
    <property type="term" value="C:endoplasmic reticulum membrane"/>
    <property type="evidence" value="ECO:0007669"/>
    <property type="project" value="UniProtKB-SubCell"/>
</dbReference>
<feature type="non-terminal residue" evidence="9">
    <location>
        <position position="1"/>
    </location>
</feature>
<evidence type="ECO:0000256" key="2">
    <source>
        <dbReference type="ARBA" id="ARBA00022692"/>
    </source>
</evidence>
<feature type="transmembrane region" description="Helical" evidence="8">
    <location>
        <begin position="57"/>
        <end position="82"/>
    </location>
</feature>
<evidence type="ECO:0000256" key="3">
    <source>
        <dbReference type="ARBA" id="ARBA00022824"/>
    </source>
</evidence>
<evidence type="ECO:0000256" key="8">
    <source>
        <dbReference type="SAM" id="Phobius"/>
    </source>
</evidence>
<proteinExistence type="predicted"/>
<dbReference type="PANTHER" id="PTHR21212:SF0">
    <property type="entry name" value="SEIPIN"/>
    <property type="match status" value="1"/>
</dbReference>
<keyword evidence="4 8" id="KW-1133">Transmembrane helix</keyword>
<reference evidence="9" key="1">
    <citation type="submission" date="2015-04" db="EMBL/GenBank/DDBJ databases">
        <title>The genome sequence of the plant pathogenic Rhizarian Plasmodiophora brassicae reveals insights in its biotrophic life cycle and the origin of chitin synthesis.</title>
        <authorList>
            <person name="Schwelm A."/>
            <person name="Fogelqvist J."/>
            <person name="Knaust A."/>
            <person name="Julke S."/>
            <person name="Lilja T."/>
            <person name="Dhandapani V."/>
            <person name="Bonilla-Rosso G."/>
            <person name="Karlsson M."/>
            <person name="Shevchenko A."/>
            <person name="Choi S.R."/>
            <person name="Kim H.G."/>
            <person name="Park J.Y."/>
            <person name="Lim Y.P."/>
            <person name="Ludwig-Muller J."/>
            <person name="Dixelius C."/>
        </authorList>
    </citation>
    <scope>NUCLEOTIDE SEQUENCE</scope>
    <source>
        <tissue evidence="9">Potato root galls</tissue>
    </source>
</reference>
<evidence type="ECO:0000313" key="9">
    <source>
        <dbReference type="EMBL" id="CRZ03373.1"/>
    </source>
</evidence>
<evidence type="ECO:0000256" key="7">
    <source>
        <dbReference type="SAM" id="MobiDB-lite"/>
    </source>
</evidence>
<evidence type="ECO:0000256" key="6">
    <source>
        <dbReference type="ARBA" id="ARBA00023136"/>
    </source>
</evidence>
<feature type="transmembrane region" description="Helical" evidence="8">
    <location>
        <begin position="267"/>
        <end position="295"/>
    </location>
</feature>
<evidence type="ECO:0000256" key="1">
    <source>
        <dbReference type="ARBA" id="ARBA00004477"/>
    </source>
</evidence>
<keyword evidence="6 8" id="KW-0472">Membrane</keyword>
<dbReference type="InterPro" id="IPR009617">
    <property type="entry name" value="Seipin"/>
</dbReference>
<comment type="subcellular location">
    <subcellularLocation>
        <location evidence="1">Endoplasmic reticulum membrane</location>
        <topology evidence="1">Multi-pass membrane protein</topology>
    </subcellularLocation>
</comment>
<dbReference type="Pfam" id="PF06775">
    <property type="entry name" value="Seipin"/>
    <property type="match status" value="1"/>
</dbReference>
<protein>
    <recommendedName>
        <fullName evidence="10">Seipin</fullName>
    </recommendedName>
</protein>
<feature type="transmembrane region" description="Helical" evidence="8">
    <location>
        <begin position="195"/>
        <end position="216"/>
    </location>
</feature>
<keyword evidence="2 8" id="KW-0812">Transmembrane</keyword>
<feature type="region of interest" description="Disordered" evidence="7">
    <location>
        <begin position="308"/>
        <end position="396"/>
    </location>
</feature>
<feature type="compositionally biased region" description="Basic and acidic residues" evidence="7">
    <location>
        <begin position="319"/>
        <end position="338"/>
    </location>
</feature>
<evidence type="ECO:0000256" key="4">
    <source>
        <dbReference type="ARBA" id="ARBA00022989"/>
    </source>
</evidence>
<keyword evidence="5" id="KW-0443">Lipid metabolism</keyword>
<accession>A0A0H5QN19</accession>
<name>A0A0H5QN19_9EUKA</name>
<dbReference type="PANTHER" id="PTHR21212">
    <property type="entry name" value="BERNARDINELLI-SEIP CONGENITAL LIPODYSTROPHY 2 HOMOLOG BSCL2 PROTEIN"/>
    <property type="match status" value="1"/>
</dbReference>
<sequence>VSPAGLAMENGELHDDFDIWLTSIGDFLKTPFRNILNQVLSRATEFSFSSSSLLLKILVFLWVCCIQVLLSFFIYSIFYWVLIPPQKEQKPIFFDFSQPAPGVIVSLSGNQWDYTLHHLSSTPYGPSLLRSGLAYDIEVEFVMSTNVVDSHYGMLMIESTALTTAKNQLYPLSHSKRPVQVHKVPRIARLAHETLFFGLVALGFNPLTTVITTPIFEHFVESGDHPTSNMNVTLIPSFGHMGEMHLTDARLSFYVQLSGLRWVIYKFFWTSAIVGTAIMSFFQILCTVILIAVYATRIQGKDDSSEDYAISRKVQRPRRAPDYDSLDDHSPHPPRDEASFGTPFGEDSRDDIFSEGASGAEPSSHPEDHNTPLQPGTSDIFEPFLQPRESDDNMDSSIDLQNTALIGDDVQTTAFISEALKQIVDAVVADELNEIIASAPVRPEFIPVPDNVSQGVPEIRRSKGRVDHLAMRRIESVSDECDAPLIAAVVEDIMTS</sequence>
<dbReference type="AlphaFoldDB" id="A0A0H5QN19"/>